<feature type="chain" id="PRO_5004163633" evidence="2">
    <location>
        <begin position="20"/>
        <end position="153"/>
    </location>
</feature>
<feature type="compositionally biased region" description="Low complexity" evidence="1">
    <location>
        <begin position="88"/>
        <end position="101"/>
    </location>
</feature>
<dbReference type="KEGG" id="sus:Acid_2886"/>
<dbReference type="EMBL" id="CP000473">
    <property type="protein sequence ID" value="ABJ83872.1"/>
    <property type="molecule type" value="Genomic_DNA"/>
</dbReference>
<reference evidence="3" key="1">
    <citation type="submission" date="2006-10" db="EMBL/GenBank/DDBJ databases">
        <title>Complete sequence of Solibacter usitatus Ellin6076.</title>
        <authorList>
            <consortium name="US DOE Joint Genome Institute"/>
            <person name="Copeland A."/>
            <person name="Lucas S."/>
            <person name="Lapidus A."/>
            <person name="Barry K."/>
            <person name="Detter J.C."/>
            <person name="Glavina del Rio T."/>
            <person name="Hammon N."/>
            <person name="Israni S."/>
            <person name="Dalin E."/>
            <person name="Tice H."/>
            <person name="Pitluck S."/>
            <person name="Thompson L.S."/>
            <person name="Brettin T."/>
            <person name="Bruce D."/>
            <person name="Han C."/>
            <person name="Tapia R."/>
            <person name="Gilna P."/>
            <person name="Schmutz J."/>
            <person name="Larimer F."/>
            <person name="Land M."/>
            <person name="Hauser L."/>
            <person name="Kyrpides N."/>
            <person name="Mikhailova N."/>
            <person name="Janssen P.H."/>
            <person name="Kuske C.R."/>
            <person name="Richardson P."/>
        </authorList>
    </citation>
    <scope>NUCLEOTIDE SEQUENCE</scope>
    <source>
        <strain evidence="3">Ellin6076</strain>
    </source>
</reference>
<proteinExistence type="predicted"/>
<accession>Q023H4</accession>
<feature type="region of interest" description="Disordered" evidence="1">
    <location>
        <begin position="86"/>
        <end position="107"/>
    </location>
</feature>
<dbReference type="AlphaFoldDB" id="Q023H4"/>
<keyword evidence="2" id="KW-0732">Signal</keyword>
<sequence length="153" mass="16895" precursor="true">MKLLAFLLIAVFACAPLTAADTLSPRFRTVYVLEMADGLDQYLSSRLTANRVFWVVLEPTSADAVLTQSLDENFWNWLAHNYPPPAGAPASTRSPATATGRNTPRQPGMVFLVDPRSRVVLWSFWISPKKATPDELNHNAEIIAAQLKTVVAK</sequence>
<protein>
    <submittedName>
        <fullName evidence="3">Uncharacterized protein</fullName>
    </submittedName>
</protein>
<evidence type="ECO:0000256" key="2">
    <source>
        <dbReference type="SAM" id="SignalP"/>
    </source>
</evidence>
<evidence type="ECO:0000256" key="1">
    <source>
        <dbReference type="SAM" id="MobiDB-lite"/>
    </source>
</evidence>
<name>Q023H4_SOLUE</name>
<dbReference type="InParanoid" id="Q023H4"/>
<dbReference type="OrthoDB" id="129195at2"/>
<gene>
    <name evidence="3" type="ordered locus">Acid_2886</name>
</gene>
<evidence type="ECO:0000313" key="3">
    <source>
        <dbReference type="EMBL" id="ABJ83872.1"/>
    </source>
</evidence>
<dbReference type="HOGENOM" id="CLU_1712075_0_0_0"/>
<organism evidence="3">
    <name type="scientific">Solibacter usitatus (strain Ellin6076)</name>
    <dbReference type="NCBI Taxonomy" id="234267"/>
    <lineage>
        <taxon>Bacteria</taxon>
        <taxon>Pseudomonadati</taxon>
        <taxon>Acidobacteriota</taxon>
        <taxon>Terriglobia</taxon>
        <taxon>Bryobacterales</taxon>
        <taxon>Solibacteraceae</taxon>
        <taxon>Candidatus Solibacter</taxon>
    </lineage>
</organism>
<feature type="signal peptide" evidence="2">
    <location>
        <begin position="1"/>
        <end position="19"/>
    </location>
</feature>